<evidence type="ECO:0000256" key="3">
    <source>
        <dbReference type="ARBA" id="ARBA00022448"/>
    </source>
</evidence>
<keyword evidence="4 7" id="KW-0812">Transmembrane</keyword>
<name>A0A438KGL9_VITVI</name>
<evidence type="ECO:0000256" key="5">
    <source>
        <dbReference type="ARBA" id="ARBA00022989"/>
    </source>
</evidence>
<sequence length="54" mass="5645">MYPNMLCLAAGCDGAPLLPLLFVVVNMGFNISLLHLLKISSAVVSCLASTFSGM</sequence>
<evidence type="ECO:0000313" key="9">
    <source>
        <dbReference type="Proteomes" id="UP000288805"/>
    </source>
</evidence>
<protein>
    <submittedName>
        <fullName evidence="8">Protein CLT3, chloroplastic</fullName>
    </submittedName>
</protein>
<feature type="transmembrane region" description="Helical" evidence="7">
    <location>
        <begin position="20"/>
        <end position="37"/>
    </location>
</feature>
<dbReference type="PANTHER" id="PTHR31326:SF3">
    <property type="entry name" value="PROTEIN CLT3, CHLOROPLASTIC"/>
    <property type="match status" value="1"/>
</dbReference>
<evidence type="ECO:0000256" key="2">
    <source>
        <dbReference type="ARBA" id="ARBA00006690"/>
    </source>
</evidence>
<accession>A0A438KGL9</accession>
<dbReference type="Proteomes" id="UP000288805">
    <property type="component" value="Unassembled WGS sequence"/>
</dbReference>
<keyword evidence="5 7" id="KW-1133">Transmembrane helix</keyword>
<dbReference type="InterPro" id="IPR013936">
    <property type="entry name" value="CRT-like"/>
</dbReference>
<evidence type="ECO:0000313" key="8">
    <source>
        <dbReference type="EMBL" id="RVX20353.1"/>
    </source>
</evidence>
<comment type="similarity">
    <text evidence="2">Belongs to the CRT-like transporter family.</text>
</comment>
<organism evidence="8 9">
    <name type="scientific">Vitis vinifera</name>
    <name type="common">Grape</name>
    <dbReference type="NCBI Taxonomy" id="29760"/>
    <lineage>
        <taxon>Eukaryota</taxon>
        <taxon>Viridiplantae</taxon>
        <taxon>Streptophyta</taxon>
        <taxon>Embryophyta</taxon>
        <taxon>Tracheophyta</taxon>
        <taxon>Spermatophyta</taxon>
        <taxon>Magnoliopsida</taxon>
        <taxon>eudicotyledons</taxon>
        <taxon>Gunneridae</taxon>
        <taxon>Pentapetalae</taxon>
        <taxon>rosids</taxon>
        <taxon>Vitales</taxon>
        <taxon>Vitaceae</taxon>
        <taxon>Viteae</taxon>
        <taxon>Vitis</taxon>
    </lineage>
</organism>
<evidence type="ECO:0000256" key="4">
    <source>
        <dbReference type="ARBA" id="ARBA00022692"/>
    </source>
</evidence>
<evidence type="ECO:0000256" key="7">
    <source>
        <dbReference type="SAM" id="Phobius"/>
    </source>
</evidence>
<reference evidence="8 9" key="1">
    <citation type="journal article" date="2018" name="PLoS Genet.">
        <title>Population sequencing reveals clonal diversity and ancestral inbreeding in the grapevine cultivar Chardonnay.</title>
        <authorList>
            <person name="Roach M.J."/>
            <person name="Johnson D.L."/>
            <person name="Bohlmann J."/>
            <person name="van Vuuren H.J."/>
            <person name="Jones S.J."/>
            <person name="Pretorius I.S."/>
            <person name="Schmidt S.A."/>
            <person name="Borneman A.R."/>
        </authorList>
    </citation>
    <scope>NUCLEOTIDE SEQUENCE [LARGE SCALE GENOMIC DNA]</scope>
    <source>
        <strain evidence="9">cv. Chardonnay</strain>
        <tissue evidence="8">Leaf</tissue>
    </source>
</reference>
<evidence type="ECO:0000256" key="6">
    <source>
        <dbReference type="ARBA" id="ARBA00023136"/>
    </source>
</evidence>
<evidence type="ECO:0000256" key="1">
    <source>
        <dbReference type="ARBA" id="ARBA00004141"/>
    </source>
</evidence>
<dbReference type="EMBL" id="QGNW01000007">
    <property type="protein sequence ID" value="RVX20353.1"/>
    <property type="molecule type" value="Genomic_DNA"/>
</dbReference>
<comment type="subcellular location">
    <subcellularLocation>
        <location evidence="1">Membrane</location>
        <topology evidence="1">Multi-pass membrane protein</topology>
    </subcellularLocation>
</comment>
<keyword evidence="3" id="KW-0813">Transport</keyword>
<dbReference type="PANTHER" id="PTHR31326">
    <property type="entry name" value="PROTEIN CLT2, CHLOROPLASTIC"/>
    <property type="match status" value="1"/>
</dbReference>
<dbReference type="GO" id="GO:0016020">
    <property type="term" value="C:membrane"/>
    <property type="evidence" value="ECO:0007669"/>
    <property type="project" value="UniProtKB-SubCell"/>
</dbReference>
<proteinExistence type="inferred from homology"/>
<gene>
    <name evidence="8" type="primary">CLT3</name>
    <name evidence="8" type="ORF">CK203_004475</name>
</gene>
<comment type="caution">
    <text evidence="8">The sequence shown here is derived from an EMBL/GenBank/DDBJ whole genome shotgun (WGS) entry which is preliminary data.</text>
</comment>
<keyword evidence="6 7" id="KW-0472">Membrane</keyword>
<dbReference type="AlphaFoldDB" id="A0A438KGL9"/>